<dbReference type="OrthoDB" id="511192at2"/>
<dbReference type="RefSeq" id="WP_123380461.1">
    <property type="nucleotide sequence ID" value="NZ_RJKN01000006.1"/>
</dbReference>
<protein>
    <submittedName>
        <fullName evidence="1">Uncharacterized protein DUF4262</fullName>
    </submittedName>
</protein>
<sequence>MTTDGEVDVDTLVEHHRRLVDEHGVSVVHVRGDAVGPALTHTVGLSLRPEQPELVVSGLEMAVSFPLLGLATQAVLDGRRLQAGDELHDIGPVPVRLEPVSRPELMVVLQAMYAADGPPVPLLQLVWQDDAGQWPWELDREVCCRPRYVEQL</sequence>
<dbReference type="Proteomes" id="UP000276232">
    <property type="component" value="Unassembled WGS sequence"/>
</dbReference>
<dbReference type="AlphaFoldDB" id="A0A3N1GWF3"/>
<organism evidence="1 2">
    <name type="scientific">Pseudokineococcus lusitanus</name>
    <dbReference type="NCBI Taxonomy" id="763993"/>
    <lineage>
        <taxon>Bacteria</taxon>
        <taxon>Bacillati</taxon>
        <taxon>Actinomycetota</taxon>
        <taxon>Actinomycetes</taxon>
        <taxon>Kineosporiales</taxon>
        <taxon>Kineosporiaceae</taxon>
        <taxon>Pseudokineococcus</taxon>
    </lineage>
</organism>
<keyword evidence="2" id="KW-1185">Reference proteome</keyword>
<name>A0A3N1GWF3_9ACTN</name>
<comment type="caution">
    <text evidence="1">The sequence shown here is derived from an EMBL/GenBank/DDBJ whole genome shotgun (WGS) entry which is preliminary data.</text>
</comment>
<dbReference type="InParanoid" id="A0A3N1GWF3"/>
<evidence type="ECO:0000313" key="1">
    <source>
        <dbReference type="EMBL" id="ROP34557.1"/>
    </source>
</evidence>
<dbReference type="Pfam" id="PF14081">
    <property type="entry name" value="DUF4262"/>
    <property type="match status" value="1"/>
</dbReference>
<accession>A0A3N1GWF3</accession>
<dbReference type="InterPro" id="IPR025358">
    <property type="entry name" value="DUF4262"/>
</dbReference>
<evidence type="ECO:0000313" key="2">
    <source>
        <dbReference type="Proteomes" id="UP000276232"/>
    </source>
</evidence>
<dbReference type="EMBL" id="RJKN01000006">
    <property type="protein sequence ID" value="ROP34557.1"/>
    <property type="molecule type" value="Genomic_DNA"/>
</dbReference>
<proteinExistence type="predicted"/>
<gene>
    <name evidence="1" type="ORF">EDC03_2371</name>
</gene>
<reference evidence="1 2" key="1">
    <citation type="journal article" date="2015" name="Stand. Genomic Sci.">
        <title>Genomic Encyclopedia of Bacterial and Archaeal Type Strains, Phase III: the genomes of soil and plant-associated and newly described type strains.</title>
        <authorList>
            <person name="Whitman W.B."/>
            <person name="Woyke T."/>
            <person name="Klenk H.P."/>
            <person name="Zhou Y."/>
            <person name="Lilburn T.G."/>
            <person name="Beck B.J."/>
            <person name="De Vos P."/>
            <person name="Vandamme P."/>
            <person name="Eisen J.A."/>
            <person name="Garrity G."/>
            <person name="Hugenholtz P."/>
            <person name="Kyrpides N.C."/>
        </authorList>
    </citation>
    <scope>NUCLEOTIDE SEQUENCE [LARGE SCALE GENOMIC DNA]</scope>
    <source>
        <strain evidence="1 2">CECT 7306</strain>
    </source>
</reference>